<feature type="region of interest" description="Disordered" evidence="1">
    <location>
        <begin position="1"/>
        <end position="31"/>
    </location>
</feature>
<comment type="caution">
    <text evidence="2">The sequence shown here is derived from an EMBL/GenBank/DDBJ whole genome shotgun (WGS) entry which is preliminary data.</text>
</comment>
<evidence type="ECO:0000313" key="3">
    <source>
        <dbReference type="Proteomes" id="UP000034805"/>
    </source>
</evidence>
<reference evidence="2 3" key="1">
    <citation type="submission" date="2015-08" db="EMBL/GenBank/DDBJ databases">
        <title>The genome of the Asian arowana (Scleropages formosus).</title>
        <authorList>
            <person name="Tan M.H."/>
            <person name="Gan H.M."/>
            <person name="Croft L.J."/>
            <person name="Austin C.M."/>
        </authorList>
    </citation>
    <scope>NUCLEOTIDE SEQUENCE [LARGE SCALE GENOMIC DNA]</scope>
    <source>
        <strain evidence="2">Aro1</strain>
    </source>
</reference>
<dbReference type="Proteomes" id="UP000034805">
    <property type="component" value="Unassembled WGS sequence"/>
</dbReference>
<protein>
    <submittedName>
        <fullName evidence="2">Uncharacterized protein</fullName>
    </submittedName>
</protein>
<proteinExistence type="predicted"/>
<feature type="non-terminal residue" evidence="2">
    <location>
        <position position="210"/>
    </location>
</feature>
<gene>
    <name evidence="2" type="ORF">Z043_123997</name>
</gene>
<feature type="compositionally biased region" description="Polar residues" evidence="1">
    <location>
        <begin position="9"/>
        <end position="26"/>
    </location>
</feature>
<evidence type="ECO:0000313" key="2">
    <source>
        <dbReference type="EMBL" id="KPP58197.1"/>
    </source>
</evidence>
<dbReference type="AlphaFoldDB" id="A0A0P7XYP3"/>
<organism evidence="2 3">
    <name type="scientific">Scleropages formosus</name>
    <name type="common">Asian bonytongue</name>
    <name type="synonym">Osteoglossum formosum</name>
    <dbReference type="NCBI Taxonomy" id="113540"/>
    <lineage>
        <taxon>Eukaryota</taxon>
        <taxon>Metazoa</taxon>
        <taxon>Chordata</taxon>
        <taxon>Craniata</taxon>
        <taxon>Vertebrata</taxon>
        <taxon>Euteleostomi</taxon>
        <taxon>Actinopterygii</taxon>
        <taxon>Neopterygii</taxon>
        <taxon>Teleostei</taxon>
        <taxon>Osteoglossocephala</taxon>
        <taxon>Osteoglossomorpha</taxon>
        <taxon>Osteoglossiformes</taxon>
        <taxon>Osteoglossidae</taxon>
        <taxon>Scleropages</taxon>
    </lineage>
</organism>
<name>A0A0P7XYP3_SCLFO</name>
<accession>A0A0P7XYP3</accession>
<dbReference type="EMBL" id="JARO02014445">
    <property type="protein sequence ID" value="KPP58197.1"/>
    <property type="molecule type" value="Genomic_DNA"/>
</dbReference>
<evidence type="ECO:0000256" key="1">
    <source>
        <dbReference type="SAM" id="MobiDB-lite"/>
    </source>
</evidence>
<sequence length="210" mass="22641">MDQREATRAWTNRSSSPFVVKQTSKPGSHPTASKELLMTVHTTTTTCLCTNGEGRIRCTSTPVTSQFLYPHSRCSPPSSSAAINIGGHPMELDLHLLPSSVPFPFISMFGQGLRIGFQGDLHTVHQKALITDPGGTTGNLTADKRTGLDAGVGLYPCIPWSDIEWSQWTQLQCTPSVNCFTCWGGMWSHTGGGGELLCVPLHLLLTMALG</sequence>